<accession>A0ABV6DHM2</accession>
<reference evidence="1 2" key="1">
    <citation type="submission" date="2024-09" db="EMBL/GenBank/DDBJ databases">
        <authorList>
            <person name="Sun Q."/>
            <person name="Mori K."/>
        </authorList>
    </citation>
    <scope>NUCLEOTIDE SEQUENCE [LARGE SCALE GENOMIC DNA]</scope>
    <source>
        <strain evidence="1 2">CCM 7759</strain>
    </source>
</reference>
<comment type="caution">
    <text evidence="1">The sequence shown here is derived from an EMBL/GenBank/DDBJ whole genome shotgun (WGS) entry which is preliminary data.</text>
</comment>
<proteinExistence type="predicted"/>
<dbReference type="Proteomes" id="UP001589776">
    <property type="component" value="Unassembled WGS sequence"/>
</dbReference>
<gene>
    <name evidence="1" type="ORF">ACFFK0_06615</name>
</gene>
<dbReference type="EMBL" id="JBHLWN010000026">
    <property type="protein sequence ID" value="MFC0212130.1"/>
    <property type="molecule type" value="Genomic_DNA"/>
</dbReference>
<dbReference type="RefSeq" id="WP_377469222.1">
    <property type="nucleotide sequence ID" value="NZ_JBHLWN010000026.1"/>
</dbReference>
<evidence type="ECO:0000313" key="1">
    <source>
        <dbReference type="EMBL" id="MFC0212130.1"/>
    </source>
</evidence>
<keyword evidence="2" id="KW-1185">Reference proteome</keyword>
<name>A0ABV6DHM2_9BACL</name>
<evidence type="ECO:0000313" key="2">
    <source>
        <dbReference type="Proteomes" id="UP001589776"/>
    </source>
</evidence>
<sequence length="157" mass="17431">MNIISELQKLAQTRGYSLVGLENLTLDGVQALLNYFKDDQPLKEQYEYHLCEQSKSTIYIDQIPITTKQIEITNANILSVAVGSTGYMGGDTGHGGRTYFAIKDEASTDLRLRVNSGHWQEVESIEIALGGDTELETFIEALKFGLDQLLLTVRGSK</sequence>
<organism evidence="1 2">
    <name type="scientific">Paenibacillus chartarius</name>
    <dbReference type="NCBI Taxonomy" id="747481"/>
    <lineage>
        <taxon>Bacteria</taxon>
        <taxon>Bacillati</taxon>
        <taxon>Bacillota</taxon>
        <taxon>Bacilli</taxon>
        <taxon>Bacillales</taxon>
        <taxon>Paenibacillaceae</taxon>
        <taxon>Paenibacillus</taxon>
    </lineage>
</organism>
<protein>
    <submittedName>
        <fullName evidence="1">Uncharacterized protein</fullName>
    </submittedName>
</protein>